<gene>
    <name evidence="2" type="ORF">BGZ95_009198</name>
</gene>
<evidence type="ECO:0000256" key="1">
    <source>
        <dbReference type="SAM" id="MobiDB-lite"/>
    </source>
</evidence>
<dbReference type="Proteomes" id="UP001194580">
    <property type="component" value="Unassembled WGS sequence"/>
</dbReference>
<dbReference type="EMBL" id="JAAAIL010000526">
    <property type="protein sequence ID" value="KAG0275087.1"/>
    <property type="molecule type" value="Genomic_DNA"/>
</dbReference>
<evidence type="ECO:0000313" key="2">
    <source>
        <dbReference type="EMBL" id="KAG0275087.1"/>
    </source>
</evidence>
<comment type="caution">
    <text evidence="2">The sequence shown here is derived from an EMBL/GenBank/DDBJ whole genome shotgun (WGS) entry which is preliminary data.</text>
</comment>
<proteinExistence type="predicted"/>
<feature type="non-terminal residue" evidence="2">
    <location>
        <position position="633"/>
    </location>
</feature>
<feature type="compositionally biased region" description="Acidic residues" evidence="1">
    <location>
        <begin position="110"/>
        <end position="119"/>
    </location>
</feature>
<feature type="compositionally biased region" description="Gly residues" evidence="1">
    <location>
        <begin position="72"/>
        <end position="84"/>
    </location>
</feature>
<accession>A0AAD4DDA5</accession>
<feature type="region of interest" description="Disordered" evidence="1">
    <location>
        <begin position="67"/>
        <end position="121"/>
    </location>
</feature>
<protein>
    <submittedName>
        <fullName evidence="2">Uncharacterized protein</fullName>
    </submittedName>
</protein>
<evidence type="ECO:0000313" key="3">
    <source>
        <dbReference type="Proteomes" id="UP001194580"/>
    </source>
</evidence>
<dbReference type="AlphaFoldDB" id="A0AAD4DDA5"/>
<keyword evidence="3" id="KW-1185">Reference proteome</keyword>
<organism evidence="2 3">
    <name type="scientific">Linnemannia exigua</name>
    <dbReference type="NCBI Taxonomy" id="604196"/>
    <lineage>
        <taxon>Eukaryota</taxon>
        <taxon>Fungi</taxon>
        <taxon>Fungi incertae sedis</taxon>
        <taxon>Mucoromycota</taxon>
        <taxon>Mortierellomycotina</taxon>
        <taxon>Mortierellomycetes</taxon>
        <taxon>Mortierellales</taxon>
        <taxon>Mortierellaceae</taxon>
        <taxon>Linnemannia</taxon>
    </lineage>
</organism>
<name>A0AAD4DDA5_9FUNG</name>
<sequence>MNSRTSYHYARFAVLEETHYTVYDHIEHDVEPLFPVMQFIETPPLPQRIMAFPGDILKVHISPADRDKPLGLGAGQPEGPGQGGADADTGAGDGTGGGPFGDPDAHQGGNEDEGMDDLPSDVVEYGPDGNYYMSLRLTPLTCPPIGAAETRPSRSLHFFALPVGNTLPIEQCSWKVFMLCTSASAPTTTKRWIPHLINEHSYKVVRDEHVVSFIDLFGPTLVSNASAFLSDLGKPVDPSDDDPAPMSDRNRALTHLCAELGLESKEETELHLLKTINDLTARIALSNKSASDTPLKRQRLTQSDLDLFSSFLQEKGQDAKAIPDDQDGLSDAYVTAASLGQERFVCYHHYQQLHSGIVRDHVERQTEGAAEYNIHTGRIRATITSKESLAQLCSLDSTKIGFVSAFDVELQATEAWEASVDEIHGLHAFAVKLGITSMTISGNTSAGVEEDETNHVRALLKDAIANLTRVSIIWDSKLDISAIIQEVSGTREQLLYLSVKDTSQEVLSVIRKGYLGVRHVKSSLDDVPLGRSFLAGKAQSLEIPLEWSTVIPGRVLQIIKENLALTTLTVDCKSRSHDFKSAIKDIKEIKESLENPDPQNPPPDRLTFRHVILKDRTDNDATAWFDLMRPIPE</sequence>
<reference evidence="2" key="1">
    <citation type="journal article" date="2020" name="Fungal Divers.">
        <title>Resolving the Mortierellaceae phylogeny through synthesis of multi-gene phylogenetics and phylogenomics.</title>
        <authorList>
            <person name="Vandepol N."/>
            <person name="Liber J."/>
            <person name="Desiro A."/>
            <person name="Na H."/>
            <person name="Kennedy M."/>
            <person name="Barry K."/>
            <person name="Grigoriev I.V."/>
            <person name="Miller A.N."/>
            <person name="O'Donnell K."/>
            <person name="Stajich J.E."/>
            <person name="Bonito G."/>
        </authorList>
    </citation>
    <scope>NUCLEOTIDE SEQUENCE</scope>
    <source>
        <strain evidence="2">NRRL 28262</strain>
    </source>
</reference>
<feature type="compositionally biased region" description="Gly residues" evidence="1">
    <location>
        <begin position="91"/>
        <end position="100"/>
    </location>
</feature>